<dbReference type="Proteomes" id="UP000242917">
    <property type="component" value="Chromosome I"/>
</dbReference>
<keyword evidence="2" id="KW-0812">Transmembrane</keyword>
<evidence type="ECO:0000256" key="2">
    <source>
        <dbReference type="SAM" id="Phobius"/>
    </source>
</evidence>
<protein>
    <recommendedName>
        <fullName evidence="3">CARDB domain-containing protein</fullName>
    </recommendedName>
</protein>
<dbReference type="InterPro" id="IPR013783">
    <property type="entry name" value="Ig-like_fold"/>
</dbReference>
<feature type="transmembrane region" description="Helical" evidence="2">
    <location>
        <begin position="12"/>
        <end position="35"/>
    </location>
</feature>
<evidence type="ECO:0000256" key="1">
    <source>
        <dbReference type="SAM" id="MobiDB-lite"/>
    </source>
</evidence>
<feature type="region of interest" description="Disordered" evidence="1">
    <location>
        <begin position="1246"/>
        <end position="1267"/>
    </location>
</feature>
<dbReference type="Gene3D" id="2.60.40.10">
    <property type="entry name" value="Immunoglobulins"/>
    <property type="match status" value="2"/>
</dbReference>
<dbReference type="Pfam" id="PF23960">
    <property type="entry name" value="DUF7289"/>
    <property type="match status" value="1"/>
</dbReference>
<accession>A0A2H4ZZ80</accession>
<evidence type="ECO:0000313" key="5">
    <source>
        <dbReference type="Proteomes" id="UP000242917"/>
    </source>
</evidence>
<keyword evidence="2" id="KW-0472">Membrane</keyword>
<dbReference type="InterPro" id="IPR011635">
    <property type="entry name" value="CARDB"/>
</dbReference>
<feature type="compositionally biased region" description="Polar residues" evidence="1">
    <location>
        <begin position="1248"/>
        <end position="1260"/>
    </location>
</feature>
<dbReference type="EMBL" id="CP019154">
    <property type="protein sequence ID" value="AUG47784.1"/>
    <property type="molecule type" value="Genomic_DNA"/>
</dbReference>
<organism evidence="4 5">
    <name type="scientific">Haloarcula taiwanensis</name>
    <dbReference type="NCBI Taxonomy" id="1932004"/>
    <lineage>
        <taxon>Archaea</taxon>
        <taxon>Methanobacteriati</taxon>
        <taxon>Methanobacteriota</taxon>
        <taxon>Stenosarchaea group</taxon>
        <taxon>Halobacteria</taxon>
        <taxon>Halobacteriales</taxon>
        <taxon>Haloarculaceae</taxon>
        <taxon>Haloarcula</taxon>
    </lineage>
</organism>
<keyword evidence="5" id="KW-1185">Reference proteome</keyword>
<sequence>MFEWGSRGAGDRGVSHVLGVVLLASAVIIGAILIVQAGQQTIGDINDDANVELAEEVLLSVDQSFQRSDTSESVKLPDRVRSDVAVTDDATYSLTLNRNSTCSTGNRTLQTLQYQENGQQVGYQGGGVWRMTESGATMSSPPAVNYDKGALSVSFANISGHQMGGSSVAIQSNTTANRSHEAALQTALFTEATYEGVRNGSWDSSSPSTTCAPSQVTNATLTIENSSYARAWADWAQDAYDDKYVTVTPNSAEPGETIYINFALGNVSDPVFEVRNMSVQEDPSDGQKALVNATIRNSGGLQDTQVIRLNRSGAADNATATVTLTGGDSASVSKSIDADSGVHNFTVASEQDEAYELVNYTAVPGSPSLNITSASIPATARLNQVPEANVTVENNGSMTAEQSVTLLVNGSVTATRHVTVHPGNSRTVDFGSAMPTDENGTYDIEVTTDDDTYSQYSDDGHYFVVGDVGVFEVTSVSPPGGVKSGDTVTIAATVKNTGNIRKSDAVKILIKNESNTKVESKEKTLTLNGTNSGSEKETVTLTGGPLTAPSYSNYTYVVETPDDRSYGTFTVGGSAPPVFDITGLGVDNPVEPENKTEVSFNVTNTGGKEGSQTLRIGRDWGADKSTDEQLGPGESTTVTQTVTAPSEDGLYRVNFTTENQTAWRLLNVRSNTAVERDEGGMTTNERVNATIELKGAELEGSNGYQITHTKVDMDLVVNNQSGDHEIPLWRDVGYSFEDGDVNGPHAERRLINDDYPDPYEFTKTFEANSSFSVTATSYYCYETTYTDIRFKIDGTNYYTKRCSNPGGVRISTDESSSNADILADGEVIPGYGQAGKAQRKLRDMLGEERLTALANGSARLNLADGEFVYLYELSQDNASPSNAYGYGDPDYNDAVVIFKTNSIENEVLEPKFNYVDVDAPARTLKTENAEVTVTVKNVGTTAGTAELTPTFDGSTIKTRNKKIGVNETAQFNIELATASKAPGQSYQYRFNLTNPNRSESATGKQWGGNIYVGDIDEQFMQVDSVRATSAIDNDESANATVNVTNVGGEGGTADVKLYAKNTDDASSTFAVSDAATTNVLTSKETKQVNLSLPSDRGNYTYYVQTRNSTSAKQSFFVGRSNVVVNDTQGINIGAETYNTSTLIERRGSAQRMTVEVNNEGTVGDKREVSLTVKNKSDGSTVYTGTENVTVGSGDLTGTDAYPAWAGYDTDLDAGYYTYEVTVYNDTASGSVDDTATGEIYLKEVDESGATTNDSPISIDSDTIRIGS</sequence>
<reference evidence="4 5" key="1">
    <citation type="submission" date="2017-01" db="EMBL/GenBank/DDBJ databases">
        <title>A Red Light-Sensitive Sensory Rhodopsin I From Haloarcula taiwanensis, A New Haloarchaeon Isolated From Taiwan.</title>
        <authorList>
            <person name="Yang C.-S."/>
            <person name="Han Y.-A."/>
            <person name="Chen P.-C."/>
            <person name="Ng W.V."/>
            <person name="Chen T.-W."/>
        </authorList>
    </citation>
    <scope>NUCLEOTIDE SEQUENCE [LARGE SCALE GENOMIC DNA]</scope>
    <source>
        <strain evidence="4 5">Taiwanensis</strain>
    </source>
</reference>
<dbReference type="KEGG" id="hta:BVU17_09750"/>
<proteinExistence type="predicted"/>
<gene>
    <name evidence="4" type="ORF">BVU17_09750</name>
</gene>
<evidence type="ECO:0000313" key="4">
    <source>
        <dbReference type="EMBL" id="AUG47784.1"/>
    </source>
</evidence>
<keyword evidence="2" id="KW-1133">Transmembrane helix</keyword>
<name>A0A2H4ZZ80_9EURY</name>
<dbReference type="InterPro" id="IPR055713">
    <property type="entry name" value="DUF7289"/>
</dbReference>
<evidence type="ECO:0000259" key="3">
    <source>
        <dbReference type="Pfam" id="PF07705"/>
    </source>
</evidence>
<dbReference type="AlphaFoldDB" id="A0A2H4ZZ80"/>
<dbReference type="OrthoDB" id="148042at2157"/>
<feature type="domain" description="CARDB" evidence="3">
    <location>
        <begin position="367"/>
        <end position="452"/>
    </location>
</feature>
<dbReference type="Pfam" id="PF07705">
    <property type="entry name" value="CARDB"/>
    <property type="match status" value="1"/>
</dbReference>